<dbReference type="EMBL" id="LT629750">
    <property type="protein sequence ID" value="SDS47473.1"/>
    <property type="molecule type" value="Genomic_DNA"/>
</dbReference>
<dbReference type="AlphaFoldDB" id="A0A1H1SHX3"/>
<evidence type="ECO:0000313" key="2">
    <source>
        <dbReference type="EMBL" id="SDS47473.1"/>
    </source>
</evidence>
<dbReference type="Proteomes" id="UP000243904">
    <property type="component" value="Chromosome I"/>
</dbReference>
<keyword evidence="3" id="KW-1185">Reference proteome</keyword>
<dbReference type="InterPro" id="IPR004360">
    <property type="entry name" value="Glyas_Fos-R_dOase_dom"/>
</dbReference>
<dbReference type="InterPro" id="IPR037523">
    <property type="entry name" value="VOC_core"/>
</dbReference>
<dbReference type="Gene3D" id="3.10.180.10">
    <property type="entry name" value="2,3-Dihydroxybiphenyl 1,2-Dioxygenase, domain 1"/>
    <property type="match status" value="1"/>
</dbReference>
<dbReference type="Pfam" id="PF00903">
    <property type="entry name" value="Glyoxalase"/>
    <property type="match status" value="1"/>
</dbReference>
<keyword evidence="2" id="KW-0223">Dioxygenase</keyword>
<name>A0A1H1SHX3_9BRAD</name>
<organism evidence="2 3">
    <name type="scientific">Bradyrhizobium canariense</name>
    <dbReference type="NCBI Taxonomy" id="255045"/>
    <lineage>
        <taxon>Bacteria</taxon>
        <taxon>Pseudomonadati</taxon>
        <taxon>Pseudomonadota</taxon>
        <taxon>Alphaproteobacteria</taxon>
        <taxon>Hyphomicrobiales</taxon>
        <taxon>Nitrobacteraceae</taxon>
        <taxon>Bradyrhizobium</taxon>
    </lineage>
</organism>
<gene>
    <name evidence="2" type="ORF">SAMN05444158_2171</name>
</gene>
<reference evidence="3" key="1">
    <citation type="submission" date="2016-10" db="EMBL/GenBank/DDBJ databases">
        <authorList>
            <person name="Varghese N."/>
            <person name="Submissions S."/>
        </authorList>
    </citation>
    <scope>NUCLEOTIDE SEQUENCE [LARGE SCALE GENOMIC DNA]</scope>
    <source>
        <strain evidence="3">GAS369</strain>
    </source>
</reference>
<dbReference type="InterPro" id="IPR029068">
    <property type="entry name" value="Glyas_Bleomycin-R_OHBP_Dase"/>
</dbReference>
<feature type="domain" description="VOC" evidence="1">
    <location>
        <begin position="26"/>
        <end position="161"/>
    </location>
</feature>
<dbReference type="CDD" id="cd06587">
    <property type="entry name" value="VOC"/>
    <property type="match status" value="1"/>
</dbReference>
<dbReference type="GO" id="GO:0051213">
    <property type="term" value="F:dioxygenase activity"/>
    <property type="evidence" value="ECO:0007669"/>
    <property type="project" value="UniProtKB-KW"/>
</dbReference>
<keyword evidence="2" id="KW-0560">Oxidoreductase</keyword>
<evidence type="ECO:0000313" key="3">
    <source>
        <dbReference type="Proteomes" id="UP000243904"/>
    </source>
</evidence>
<proteinExistence type="predicted"/>
<dbReference type="PROSITE" id="PS51819">
    <property type="entry name" value="VOC"/>
    <property type="match status" value="1"/>
</dbReference>
<dbReference type="SUPFAM" id="SSF54593">
    <property type="entry name" value="Glyoxalase/Bleomycin resistance protein/Dihydroxybiphenyl dioxygenase"/>
    <property type="match status" value="1"/>
</dbReference>
<sequence length="199" mass="23038">MNQIDKISTDTTASGSPKLLSRLPLRLHHRAIVVRDQEATRHFMEDIIGMPLVATWCESIFMPEVGRDVSFCHTFFALEDESCIAFFQFADQEIQEKCYRKNFPEIPRFDHIAIKATRATQNELVERLKAASVPYRETNHGYCKSIYVTLPDGLYLEFADDPPDIEEIGKIRRADAHKELARWLEGQRGSNNAYRLRDF</sequence>
<evidence type="ECO:0000259" key="1">
    <source>
        <dbReference type="PROSITE" id="PS51819"/>
    </source>
</evidence>
<accession>A0A1H1SHX3</accession>
<protein>
    <submittedName>
        <fullName evidence="2">Catechol 2,3-dioxygenase</fullName>
    </submittedName>
</protein>
<dbReference type="RefSeq" id="WP_146687226.1">
    <property type="nucleotide sequence ID" value="NZ_LT629750.1"/>
</dbReference>